<keyword evidence="1" id="KW-0472">Membrane</keyword>
<dbReference type="Proteomes" id="UP000070687">
    <property type="component" value="Unassembled WGS sequence"/>
</dbReference>
<evidence type="ECO:0000256" key="1">
    <source>
        <dbReference type="SAM" id="Phobius"/>
    </source>
</evidence>
<evidence type="ECO:0000313" key="3">
    <source>
        <dbReference type="Proteomes" id="UP000070687"/>
    </source>
</evidence>
<accession>A0A133NRP6</accession>
<dbReference type="AlphaFoldDB" id="A0A133NRP6"/>
<keyword evidence="1" id="KW-0812">Transmembrane</keyword>
<gene>
    <name evidence="2" type="ORF">HMPREF3208_01288</name>
</gene>
<feature type="transmembrane region" description="Helical" evidence="1">
    <location>
        <begin position="13"/>
        <end position="38"/>
    </location>
</feature>
<evidence type="ECO:0000313" key="2">
    <source>
        <dbReference type="EMBL" id="KXA18970.1"/>
    </source>
</evidence>
<name>A0A133NRP6_GARVA</name>
<comment type="caution">
    <text evidence="2">The sequence shown here is derived from an EMBL/GenBank/DDBJ whole genome shotgun (WGS) entry which is preliminary data.</text>
</comment>
<reference evidence="2 3" key="1">
    <citation type="submission" date="2016-01" db="EMBL/GenBank/DDBJ databases">
        <authorList>
            <person name="Oliw E.H."/>
        </authorList>
    </citation>
    <scope>NUCLEOTIDE SEQUENCE [LARGE SCALE GENOMIC DNA]</scope>
    <source>
        <strain evidence="2 3">PSS_7772B</strain>
    </source>
</reference>
<organism evidence="2 3">
    <name type="scientific">Gardnerella vaginalis</name>
    <dbReference type="NCBI Taxonomy" id="2702"/>
    <lineage>
        <taxon>Bacteria</taxon>
        <taxon>Bacillati</taxon>
        <taxon>Actinomycetota</taxon>
        <taxon>Actinomycetes</taxon>
        <taxon>Bifidobacteriales</taxon>
        <taxon>Bifidobacteriaceae</taxon>
        <taxon>Gardnerella</taxon>
    </lineage>
</organism>
<proteinExistence type="predicted"/>
<protein>
    <submittedName>
        <fullName evidence="2">Uncharacterized protein</fullName>
    </submittedName>
</protein>
<sequence>MIWIDIHAPAAPLLLSFSILLFILHCSLQLLTFFYAAIARAS</sequence>
<dbReference type="EMBL" id="LRQB01000084">
    <property type="protein sequence ID" value="KXA18970.1"/>
    <property type="molecule type" value="Genomic_DNA"/>
</dbReference>
<keyword evidence="1" id="KW-1133">Transmembrane helix</keyword>